<gene>
    <name evidence="9" type="ORF">ACFSW8_17225</name>
</gene>
<evidence type="ECO:0000313" key="9">
    <source>
        <dbReference type="EMBL" id="MFD2160649.1"/>
    </source>
</evidence>
<dbReference type="Pfam" id="PF06808">
    <property type="entry name" value="DctM"/>
    <property type="match status" value="1"/>
</dbReference>
<dbReference type="PANTHER" id="PTHR33362">
    <property type="entry name" value="SIALIC ACID TRAP TRANSPORTER PERMEASE PROTEIN SIAT-RELATED"/>
    <property type="match status" value="1"/>
</dbReference>
<reference evidence="10" key="1">
    <citation type="journal article" date="2019" name="Int. J. Syst. Evol. Microbiol.">
        <title>The Global Catalogue of Microorganisms (GCM) 10K type strain sequencing project: providing services to taxonomists for standard genome sequencing and annotation.</title>
        <authorList>
            <consortium name="The Broad Institute Genomics Platform"/>
            <consortium name="The Broad Institute Genome Sequencing Center for Infectious Disease"/>
            <person name="Wu L."/>
            <person name="Ma J."/>
        </authorList>
    </citation>
    <scope>NUCLEOTIDE SEQUENCE [LARGE SCALE GENOMIC DNA]</scope>
    <source>
        <strain evidence="10">CCUG 57942</strain>
    </source>
</reference>
<keyword evidence="5 7" id="KW-1133">Transmembrane helix</keyword>
<comment type="subcellular location">
    <subcellularLocation>
        <location evidence="1">Cell inner membrane</location>
        <topology evidence="1">Multi-pass membrane protein</topology>
    </subcellularLocation>
</comment>
<feature type="transmembrane region" description="Helical" evidence="7">
    <location>
        <begin position="276"/>
        <end position="297"/>
    </location>
</feature>
<evidence type="ECO:0000256" key="4">
    <source>
        <dbReference type="ARBA" id="ARBA00022692"/>
    </source>
</evidence>
<feature type="transmembrane region" description="Helical" evidence="7">
    <location>
        <begin position="318"/>
        <end position="348"/>
    </location>
</feature>
<feature type="transmembrane region" description="Helical" evidence="7">
    <location>
        <begin position="218"/>
        <end position="240"/>
    </location>
</feature>
<evidence type="ECO:0000313" key="10">
    <source>
        <dbReference type="Proteomes" id="UP001597389"/>
    </source>
</evidence>
<name>A0ABW4ZFM1_9BACT</name>
<keyword evidence="3" id="KW-0997">Cell inner membrane</keyword>
<dbReference type="PIRSF" id="PIRSF006066">
    <property type="entry name" value="HI0050"/>
    <property type="match status" value="1"/>
</dbReference>
<dbReference type="InterPro" id="IPR004681">
    <property type="entry name" value="TRAP_DctM"/>
</dbReference>
<feature type="transmembrane region" description="Helical" evidence="7">
    <location>
        <begin position="57"/>
        <end position="78"/>
    </location>
</feature>
<dbReference type="PANTHER" id="PTHR33362:SF2">
    <property type="entry name" value="TRAP TRANSPORTER LARGE PERMEASE PROTEIN"/>
    <property type="match status" value="1"/>
</dbReference>
<accession>A0ABW4ZFM1</accession>
<feature type="transmembrane region" description="Helical" evidence="7">
    <location>
        <begin position="360"/>
        <end position="390"/>
    </location>
</feature>
<evidence type="ECO:0000256" key="7">
    <source>
        <dbReference type="SAM" id="Phobius"/>
    </source>
</evidence>
<evidence type="ECO:0000256" key="1">
    <source>
        <dbReference type="ARBA" id="ARBA00004429"/>
    </source>
</evidence>
<feature type="transmembrane region" description="Helical" evidence="7">
    <location>
        <begin position="247"/>
        <end position="264"/>
    </location>
</feature>
<proteinExistence type="predicted"/>
<keyword evidence="6 7" id="KW-0472">Membrane</keyword>
<evidence type="ECO:0000256" key="5">
    <source>
        <dbReference type="ARBA" id="ARBA00022989"/>
    </source>
</evidence>
<dbReference type="Proteomes" id="UP001597389">
    <property type="component" value="Unassembled WGS sequence"/>
</dbReference>
<keyword evidence="2" id="KW-1003">Cell membrane</keyword>
<keyword evidence="4 7" id="KW-0812">Transmembrane</keyword>
<evidence type="ECO:0000256" key="2">
    <source>
        <dbReference type="ARBA" id="ARBA00022475"/>
    </source>
</evidence>
<comment type="caution">
    <text evidence="9">The sequence shown here is derived from an EMBL/GenBank/DDBJ whole genome shotgun (WGS) entry which is preliminary data.</text>
</comment>
<feature type="transmembrane region" description="Helical" evidence="7">
    <location>
        <begin position="138"/>
        <end position="162"/>
    </location>
</feature>
<evidence type="ECO:0000256" key="3">
    <source>
        <dbReference type="ARBA" id="ARBA00022519"/>
    </source>
</evidence>
<dbReference type="NCBIfam" id="TIGR00786">
    <property type="entry name" value="dctM"/>
    <property type="match status" value="1"/>
</dbReference>
<dbReference type="EMBL" id="JBHUJB010000089">
    <property type="protein sequence ID" value="MFD2160649.1"/>
    <property type="molecule type" value="Genomic_DNA"/>
</dbReference>
<evidence type="ECO:0000259" key="8">
    <source>
        <dbReference type="Pfam" id="PF06808"/>
    </source>
</evidence>
<evidence type="ECO:0000256" key="6">
    <source>
        <dbReference type="ARBA" id="ARBA00023136"/>
    </source>
</evidence>
<keyword evidence="10" id="KW-1185">Reference proteome</keyword>
<feature type="transmembrane region" description="Helical" evidence="7">
    <location>
        <begin position="7"/>
        <end position="37"/>
    </location>
</feature>
<dbReference type="RefSeq" id="WP_377089792.1">
    <property type="nucleotide sequence ID" value="NZ_JBHSJL010000014.1"/>
</dbReference>
<organism evidence="9 10">
    <name type="scientific">Rubritalea tangerina</name>
    <dbReference type="NCBI Taxonomy" id="430798"/>
    <lineage>
        <taxon>Bacteria</taxon>
        <taxon>Pseudomonadati</taxon>
        <taxon>Verrucomicrobiota</taxon>
        <taxon>Verrucomicrobiia</taxon>
        <taxon>Verrucomicrobiales</taxon>
        <taxon>Rubritaleaceae</taxon>
        <taxon>Rubritalea</taxon>
    </lineage>
</organism>
<feature type="transmembrane region" description="Helical" evidence="7">
    <location>
        <begin position="402"/>
        <end position="425"/>
    </location>
</feature>
<feature type="domain" description="TRAP C4-dicarboxylate transport system permease DctM subunit" evidence="8">
    <location>
        <begin position="9"/>
        <end position="421"/>
    </location>
</feature>
<sequence>MSLGISILLIAFICMLLLEVPVAFVVGISTLLTVIALGYPQTLQTVAGDMLNGVDNFSLLAIPFFILAGDLMGAGGLASRLIQFASVLVGRVPGGLSLVNTLTCMLFGSISGSAAAAVSSIGNTLIPEMNQRGYDKDFNVAVTTSGSITGLLIPPSNVMIVYAVVASGISVSKLFMAGIFPGLLLGATIMLVCIAVCYKRGYGKNTTQQSLPNFFPALFSALPSLLLIVIVLGGIFSGWFTATEASAVAVIWSFFLAVICYKQVQLKHLPALLARSARTTGVVLFLVATSSAMSQVLTLEQIPQLISQSLIALSNNPIAILLLINVILLLVGTFMDITPAILIFTPIFLPVTTELGMDPIHFGIVMIANLSIGLCTPPVGTCLFVGCSVGKTSIAGVSRQMLPFYFAMLLALLLITFVPEISLWLPSLLDS</sequence>
<feature type="transmembrane region" description="Helical" evidence="7">
    <location>
        <begin position="174"/>
        <end position="198"/>
    </location>
</feature>
<dbReference type="InterPro" id="IPR010656">
    <property type="entry name" value="DctM"/>
</dbReference>
<protein>
    <submittedName>
        <fullName evidence="9">TRAP transporter large permease</fullName>
    </submittedName>
</protein>